<dbReference type="EMBL" id="JAULSX010000007">
    <property type="protein sequence ID" value="KAK3488208.1"/>
    <property type="molecule type" value="Genomic_DNA"/>
</dbReference>
<organism evidence="2 3">
    <name type="scientific">Neurospora hispaniola</name>
    <dbReference type="NCBI Taxonomy" id="588809"/>
    <lineage>
        <taxon>Eukaryota</taxon>
        <taxon>Fungi</taxon>
        <taxon>Dikarya</taxon>
        <taxon>Ascomycota</taxon>
        <taxon>Pezizomycotina</taxon>
        <taxon>Sordariomycetes</taxon>
        <taxon>Sordariomycetidae</taxon>
        <taxon>Sordariales</taxon>
        <taxon>Sordariaceae</taxon>
        <taxon>Neurospora</taxon>
    </lineage>
</organism>
<evidence type="ECO:0000313" key="3">
    <source>
        <dbReference type="Proteomes" id="UP001285908"/>
    </source>
</evidence>
<gene>
    <name evidence="2" type="ORF">B0T23DRAFT_224656</name>
</gene>
<dbReference type="GeneID" id="87871412"/>
<proteinExistence type="predicted"/>
<accession>A0AAJ0I2N7</accession>
<comment type="caution">
    <text evidence="2">The sequence shown here is derived from an EMBL/GenBank/DDBJ whole genome shotgun (WGS) entry which is preliminary data.</text>
</comment>
<name>A0AAJ0I2N7_9PEZI</name>
<evidence type="ECO:0000256" key="1">
    <source>
        <dbReference type="SAM" id="MobiDB-lite"/>
    </source>
</evidence>
<dbReference type="AlphaFoldDB" id="A0AAJ0I2N7"/>
<sequence>MKVSSKLPVLERSHVRPLNNISGSRDLSSTKPHHSMSSSANIISHPTLESYMPTFLLLFSRCQNFTPTQLSNAEKNCSRSVQTFRPSNQSEQAEISISTRYKRPRITYPLMLYYSNTAFSPSVFQHSTYLMHVMRSMGRNSSNTNLPHRPCPSVVPHHSCPNPAPWVPLVVCLLYYDCPAVLSYVVRPVSLEPVLGSEASKTETSEPRHWT</sequence>
<feature type="region of interest" description="Disordered" evidence="1">
    <location>
        <begin position="14"/>
        <end position="39"/>
    </location>
</feature>
<keyword evidence="3" id="KW-1185">Reference proteome</keyword>
<dbReference type="Proteomes" id="UP001285908">
    <property type="component" value="Unassembled WGS sequence"/>
</dbReference>
<reference evidence="2 3" key="1">
    <citation type="journal article" date="2023" name="Mol. Phylogenet. Evol.">
        <title>Genome-scale phylogeny and comparative genomics of the fungal order Sordariales.</title>
        <authorList>
            <person name="Hensen N."/>
            <person name="Bonometti L."/>
            <person name="Westerberg I."/>
            <person name="Brannstrom I.O."/>
            <person name="Guillou S."/>
            <person name="Cros-Aarteil S."/>
            <person name="Calhoun S."/>
            <person name="Haridas S."/>
            <person name="Kuo A."/>
            <person name="Mondo S."/>
            <person name="Pangilinan J."/>
            <person name="Riley R."/>
            <person name="LaButti K."/>
            <person name="Andreopoulos B."/>
            <person name="Lipzen A."/>
            <person name="Chen C."/>
            <person name="Yan M."/>
            <person name="Daum C."/>
            <person name="Ng V."/>
            <person name="Clum A."/>
            <person name="Steindorff A."/>
            <person name="Ohm R.A."/>
            <person name="Martin F."/>
            <person name="Silar P."/>
            <person name="Natvig D.O."/>
            <person name="Lalanne C."/>
            <person name="Gautier V."/>
            <person name="Ament-Velasquez S.L."/>
            <person name="Kruys A."/>
            <person name="Hutchinson M.I."/>
            <person name="Powell A.J."/>
            <person name="Barry K."/>
            <person name="Miller A.N."/>
            <person name="Grigoriev I.V."/>
            <person name="Debuchy R."/>
            <person name="Gladieux P."/>
            <person name="Hiltunen Thoren M."/>
            <person name="Johannesson H."/>
        </authorList>
    </citation>
    <scope>NUCLEOTIDE SEQUENCE [LARGE SCALE GENOMIC DNA]</scope>
    <source>
        <strain evidence="2 3">FGSC 10403</strain>
    </source>
</reference>
<evidence type="ECO:0000313" key="2">
    <source>
        <dbReference type="EMBL" id="KAK3488208.1"/>
    </source>
</evidence>
<protein>
    <submittedName>
        <fullName evidence="2">Uncharacterized protein</fullName>
    </submittedName>
</protein>
<dbReference type="RefSeq" id="XP_062690335.1">
    <property type="nucleotide sequence ID" value="XM_062833790.1"/>
</dbReference>